<comment type="caution">
    <text evidence="3">The sequence shown here is derived from an EMBL/GenBank/DDBJ whole genome shotgun (WGS) entry which is preliminary data.</text>
</comment>
<keyword evidence="2" id="KW-0472">Membrane</keyword>
<keyword evidence="4" id="KW-1185">Reference proteome</keyword>
<gene>
    <name evidence="3" type="ORF">GCM10009654_12730</name>
</gene>
<evidence type="ECO:0000256" key="1">
    <source>
        <dbReference type="SAM" id="MobiDB-lite"/>
    </source>
</evidence>
<evidence type="ECO:0000313" key="4">
    <source>
        <dbReference type="Proteomes" id="UP001501371"/>
    </source>
</evidence>
<protein>
    <recommendedName>
        <fullName evidence="5">Amino acid permease</fullName>
    </recommendedName>
</protein>
<feature type="region of interest" description="Disordered" evidence="1">
    <location>
        <begin position="1"/>
        <end position="28"/>
    </location>
</feature>
<dbReference type="EMBL" id="BAAAKV010000008">
    <property type="protein sequence ID" value="GAA1158129.1"/>
    <property type="molecule type" value="Genomic_DNA"/>
</dbReference>
<accession>A0ABN1UP60</accession>
<dbReference type="Proteomes" id="UP001501371">
    <property type="component" value="Unassembled WGS sequence"/>
</dbReference>
<feature type="compositionally biased region" description="Polar residues" evidence="1">
    <location>
        <begin position="12"/>
        <end position="28"/>
    </location>
</feature>
<keyword evidence="2" id="KW-1133">Transmembrane helix</keyword>
<reference evidence="3 4" key="1">
    <citation type="journal article" date="2019" name="Int. J. Syst. Evol. Microbiol.">
        <title>The Global Catalogue of Microorganisms (GCM) 10K type strain sequencing project: providing services to taxonomists for standard genome sequencing and annotation.</title>
        <authorList>
            <consortium name="The Broad Institute Genomics Platform"/>
            <consortium name="The Broad Institute Genome Sequencing Center for Infectious Disease"/>
            <person name="Wu L."/>
            <person name="Ma J."/>
        </authorList>
    </citation>
    <scope>NUCLEOTIDE SEQUENCE [LARGE SCALE GENOMIC DNA]</scope>
    <source>
        <strain evidence="3 4">JCM 12696</strain>
    </source>
</reference>
<proteinExistence type="predicted"/>
<keyword evidence="2" id="KW-0812">Transmembrane</keyword>
<evidence type="ECO:0008006" key="5">
    <source>
        <dbReference type="Google" id="ProtNLM"/>
    </source>
</evidence>
<feature type="transmembrane region" description="Helical" evidence="2">
    <location>
        <begin position="31"/>
        <end position="55"/>
    </location>
</feature>
<evidence type="ECO:0000256" key="2">
    <source>
        <dbReference type="SAM" id="Phobius"/>
    </source>
</evidence>
<name>A0ABN1UP60_9ACTN</name>
<dbReference type="RefSeq" id="WP_344271366.1">
    <property type="nucleotide sequence ID" value="NZ_BAAAKV010000008.1"/>
</dbReference>
<evidence type="ECO:0000313" key="3">
    <source>
        <dbReference type="EMBL" id="GAA1158129.1"/>
    </source>
</evidence>
<sequence>MPTTEPPGLKSRSATTLSPPDKSTATSSGGLMLSIAGSQFGISIVYGAVPGVLLAL</sequence>
<organism evidence="3 4">
    <name type="scientific">Streptomyces hebeiensis</name>
    <dbReference type="NCBI Taxonomy" id="229486"/>
    <lineage>
        <taxon>Bacteria</taxon>
        <taxon>Bacillati</taxon>
        <taxon>Actinomycetota</taxon>
        <taxon>Actinomycetes</taxon>
        <taxon>Kitasatosporales</taxon>
        <taxon>Streptomycetaceae</taxon>
        <taxon>Streptomyces</taxon>
    </lineage>
</organism>